<evidence type="ECO:0000256" key="2">
    <source>
        <dbReference type="SAM" id="MobiDB-lite"/>
    </source>
</evidence>
<dbReference type="EMBL" id="PKMF04000590">
    <property type="protein sequence ID" value="KAK7824873.1"/>
    <property type="molecule type" value="Genomic_DNA"/>
</dbReference>
<keyword evidence="5" id="KW-1185">Reference proteome</keyword>
<evidence type="ECO:0000256" key="1">
    <source>
        <dbReference type="PROSITE-ProRule" id="PRU00983"/>
    </source>
</evidence>
<gene>
    <name evidence="4" type="primary">SPK1_1</name>
    <name evidence="4" type="ORF">CFP56_033934</name>
</gene>
<accession>A0AAW0JDX0</accession>
<organism evidence="4 5">
    <name type="scientific">Quercus suber</name>
    <name type="common">Cork oak</name>
    <dbReference type="NCBI Taxonomy" id="58331"/>
    <lineage>
        <taxon>Eukaryota</taxon>
        <taxon>Viridiplantae</taxon>
        <taxon>Streptophyta</taxon>
        <taxon>Embryophyta</taxon>
        <taxon>Tracheophyta</taxon>
        <taxon>Spermatophyta</taxon>
        <taxon>Magnoliopsida</taxon>
        <taxon>eudicotyledons</taxon>
        <taxon>Gunneridae</taxon>
        <taxon>Pentapetalae</taxon>
        <taxon>rosids</taxon>
        <taxon>fabids</taxon>
        <taxon>Fagales</taxon>
        <taxon>Fagaceae</taxon>
        <taxon>Quercus</taxon>
    </lineage>
</organism>
<name>A0AAW0JDX0_QUESU</name>
<dbReference type="CDD" id="cd08679">
    <property type="entry name" value="C2_DOCK180_related"/>
    <property type="match status" value="1"/>
</dbReference>
<feature type="region of interest" description="Disordered" evidence="2">
    <location>
        <begin position="325"/>
        <end position="350"/>
    </location>
</feature>
<dbReference type="PANTHER" id="PTHR23317:SF76">
    <property type="entry name" value="LD20667P"/>
    <property type="match status" value="1"/>
</dbReference>
<dbReference type="PANTHER" id="PTHR23317">
    <property type="entry name" value="DEDICATOR OF CYTOKINESIS DOCK"/>
    <property type="match status" value="1"/>
</dbReference>
<feature type="compositionally biased region" description="Low complexity" evidence="2">
    <location>
        <begin position="325"/>
        <end position="344"/>
    </location>
</feature>
<feature type="compositionally biased region" description="Polar residues" evidence="2">
    <location>
        <begin position="95"/>
        <end position="109"/>
    </location>
</feature>
<feature type="region of interest" description="Disordered" evidence="2">
    <location>
        <begin position="83"/>
        <end position="111"/>
    </location>
</feature>
<protein>
    <submittedName>
        <fullName evidence="4">Guanine nucleotide exchange factor spike 1</fullName>
    </submittedName>
</protein>
<dbReference type="AlphaFoldDB" id="A0AAW0JDX0"/>
<evidence type="ECO:0000313" key="5">
    <source>
        <dbReference type="Proteomes" id="UP000237347"/>
    </source>
</evidence>
<comment type="caution">
    <text evidence="4">The sequence shown here is derived from an EMBL/GenBank/DDBJ whole genome shotgun (WGS) entry which is preliminary data.</text>
</comment>
<dbReference type="GO" id="GO:0005085">
    <property type="term" value="F:guanyl-nucleotide exchange factor activity"/>
    <property type="evidence" value="ECO:0007669"/>
    <property type="project" value="InterPro"/>
</dbReference>
<reference evidence="4 5" key="1">
    <citation type="journal article" date="2018" name="Sci. Data">
        <title>The draft genome sequence of cork oak.</title>
        <authorList>
            <person name="Ramos A.M."/>
            <person name="Usie A."/>
            <person name="Barbosa P."/>
            <person name="Barros P.M."/>
            <person name="Capote T."/>
            <person name="Chaves I."/>
            <person name="Simoes F."/>
            <person name="Abreu I."/>
            <person name="Carrasquinho I."/>
            <person name="Faro C."/>
            <person name="Guimaraes J.B."/>
            <person name="Mendonca D."/>
            <person name="Nobrega F."/>
            <person name="Rodrigues L."/>
            <person name="Saibo N.J.M."/>
            <person name="Varela M.C."/>
            <person name="Egas C."/>
            <person name="Matos J."/>
            <person name="Miguel C.M."/>
            <person name="Oliveira M.M."/>
            <person name="Ricardo C.P."/>
            <person name="Goncalves S."/>
        </authorList>
    </citation>
    <scope>NUCLEOTIDE SEQUENCE [LARGE SCALE GENOMIC DNA]</scope>
    <source>
        <strain evidence="5">cv. HL8</strain>
    </source>
</reference>
<dbReference type="Gene3D" id="2.60.40.150">
    <property type="entry name" value="C2 domain"/>
    <property type="match status" value="1"/>
</dbReference>
<dbReference type="InterPro" id="IPR026791">
    <property type="entry name" value="DOCK"/>
</dbReference>
<dbReference type="PROSITE" id="PS51650">
    <property type="entry name" value="C2_DOCK"/>
    <property type="match status" value="1"/>
</dbReference>
<dbReference type="GO" id="GO:0007264">
    <property type="term" value="P:small GTPase-mediated signal transduction"/>
    <property type="evidence" value="ECO:0007669"/>
    <property type="project" value="InterPro"/>
</dbReference>
<dbReference type="Pfam" id="PF14429">
    <property type="entry name" value="DOCK-C2"/>
    <property type="match status" value="1"/>
</dbReference>
<evidence type="ECO:0000313" key="4">
    <source>
        <dbReference type="EMBL" id="KAK7824873.1"/>
    </source>
</evidence>
<dbReference type="InterPro" id="IPR035892">
    <property type="entry name" value="C2_domain_sf"/>
</dbReference>
<dbReference type="Proteomes" id="UP000237347">
    <property type="component" value="Unassembled WGS sequence"/>
</dbReference>
<dbReference type="InterPro" id="IPR027007">
    <property type="entry name" value="C2_DOCK-type_domain"/>
</dbReference>
<sequence length="1012" mass="114699">MLQLRHRRDSTPATTKWHNKFDENLEQWPHLNELVQCYTADWVKDDNKYGHYDTIGTPSFSNQIYEGPDTDIETEMRLANARRAKVEDTTDDDLPSTSGRQFTETTSDVSVPKHFGPSPLPAYEPAFDWENERSMIFGQRISEAPLSQYAPHFFSSPSHKSTKIVFRTKAWLLTLCFSFFVSFLDGLSGLKISVKVQSLSFQAGLLEPFYGTICLYNKERREKLSEDFHFRVLPTEMQDEKLSYEPRGIFYLDAPSASVCLLIQLERHATEEGGVTSSVYSRKEPGHLSERERQKLQVWSQIMPYRESFAWAMVSLFDNSIGTATGGSASPSSPLAPSVSGSSSHEGVFEPSTKITLDGKLGYSSGSSVIVEISNLSKVKESYTEDSLQDPKRKVHKPVKGVLRLEIEKHQIGQADLDNISETGSVTNDSIDLGDRIADSTFRRFTNNGSDGPQSSNSKWNLYDGKEISGNGSSLHGNADFSVDDFQAFDFRTTTRNEPFLQLFHCLYVYPLTVSLSRKRNLFIRVELREDDTDIRRQPLEAMYPRELGASLHKWVNTQVAVGARVPSYHDEVKIALPAIWTPTHHLLFTFFHVDLQTKLEAPKPVVIGYASLPLSTHAQLRSEISLPIMKELVPHYLQDTGRVDNYLDMCLRKSRLVLYHISLRFYWDGIQNMAACLMLILSLKRCSEGLVWTVQFSIRNHQSMINGWDPSLSHLDVVYDISSLSLAWVVVPLCDRLPNFYSIETDIQILCRNKEACTWQQPSSKESAINMHGDAAKAVKALDDNAIYCNEPLELMAGSILKFDSMAINSLKNVDSTALLQFLHPILNMLLHLIGNGGETLQVAAFRAMVNIVTRVQQESADDAERNHFLVNYVDYTFDDFGGRQAPVYPGLSTVWGSLARSKSMALEKTRLFYHNLPTDEDIPPMQLKEGVFRCIMQLYDCLLTEVHERCKKGLSLAKRLNSSLAFFCYDLLSIIEPRQVFELVSLYLDKFSGCAKWFCMTASYIFADYM</sequence>
<comment type="similarity">
    <text evidence="1">Belongs to the DOCK family.</text>
</comment>
<feature type="domain" description="C2 DOCK-type" evidence="3">
    <location>
        <begin position="504"/>
        <end position="669"/>
    </location>
</feature>
<evidence type="ECO:0000259" key="3">
    <source>
        <dbReference type="PROSITE" id="PS51650"/>
    </source>
</evidence>
<proteinExistence type="inferred from homology"/>